<protein>
    <recommendedName>
        <fullName evidence="2">DUF3301 domain-containing protein</fullName>
    </recommendedName>
</protein>
<sequence length="113" mass="12498">MTPPGLLPLTLLAALAMAWWVNLRARAAALGRCRRVCTRRGVTLLDDTVALERYYLVRDATGRLRLGRVYRFEFNGPEQERGRGWVRLAGPVVVAVALERADGGADVEHPGTE</sequence>
<organism evidence="1">
    <name type="scientific">uncultured organism</name>
    <dbReference type="NCBI Taxonomy" id="155900"/>
    <lineage>
        <taxon>unclassified sequences</taxon>
        <taxon>environmental samples</taxon>
    </lineage>
</organism>
<dbReference type="InterPro" id="IPR021732">
    <property type="entry name" value="DUF3301"/>
</dbReference>
<reference evidence="1" key="1">
    <citation type="submission" date="2019-06" db="EMBL/GenBank/DDBJ databases">
        <authorList>
            <person name="Murdoch R.W."/>
            <person name="Fathepure B."/>
        </authorList>
    </citation>
    <scope>NUCLEOTIDE SEQUENCE</scope>
</reference>
<name>A0A5B8R8L2_9ZZZZ</name>
<accession>A0A5B8R8L2</accession>
<evidence type="ECO:0008006" key="2">
    <source>
        <dbReference type="Google" id="ProtNLM"/>
    </source>
</evidence>
<dbReference type="Pfam" id="PF11743">
    <property type="entry name" value="DUF3301"/>
    <property type="match status" value="1"/>
</dbReference>
<proteinExistence type="predicted"/>
<dbReference type="AlphaFoldDB" id="A0A5B8R8L2"/>
<evidence type="ECO:0000313" key="1">
    <source>
        <dbReference type="EMBL" id="QEA04303.1"/>
    </source>
</evidence>
<gene>
    <name evidence="1" type="ORF">KBTEX_00611</name>
</gene>
<dbReference type="EMBL" id="MN079082">
    <property type="protein sequence ID" value="QEA04303.1"/>
    <property type="molecule type" value="Genomic_DNA"/>
</dbReference>